<dbReference type="InterPro" id="IPR013656">
    <property type="entry name" value="PAS_4"/>
</dbReference>
<evidence type="ECO:0000259" key="7">
    <source>
        <dbReference type="PROSITE" id="PS50112"/>
    </source>
</evidence>
<dbReference type="PROSITE" id="PS50112">
    <property type="entry name" value="PAS"/>
    <property type="match status" value="1"/>
</dbReference>
<dbReference type="Gene3D" id="3.30.450.20">
    <property type="entry name" value="PAS domain"/>
    <property type="match status" value="3"/>
</dbReference>
<evidence type="ECO:0000313" key="9">
    <source>
        <dbReference type="EMBL" id="KAA5609177.1"/>
    </source>
</evidence>
<dbReference type="EMBL" id="VWPK01000057">
    <property type="protein sequence ID" value="KAA5609177.1"/>
    <property type="molecule type" value="Genomic_DNA"/>
</dbReference>
<dbReference type="SUPFAM" id="SSF47384">
    <property type="entry name" value="Homodimeric domain of signal transducing histidine kinase"/>
    <property type="match status" value="1"/>
</dbReference>
<dbReference type="OrthoDB" id="9796100at2"/>
<reference evidence="9 10" key="1">
    <citation type="submission" date="2019-09" db="EMBL/GenBank/DDBJ databases">
        <title>Genome sequence of Rhodovastum atsumiense, a diverse member of the Acetobacteraceae family of non-sulfur purple photosynthetic bacteria.</title>
        <authorList>
            <person name="Meyer T."/>
            <person name="Kyndt J."/>
        </authorList>
    </citation>
    <scope>NUCLEOTIDE SEQUENCE [LARGE SCALE GENOMIC DNA]</scope>
    <source>
        <strain evidence="9 10">DSM 21279</strain>
    </source>
</reference>
<dbReference type="SUPFAM" id="SSF52172">
    <property type="entry name" value="CheY-like"/>
    <property type="match status" value="1"/>
</dbReference>
<dbReference type="InterPro" id="IPR035965">
    <property type="entry name" value="PAS-like_dom_sf"/>
</dbReference>
<feature type="domain" description="Response regulatory" evidence="6">
    <location>
        <begin position="700"/>
        <end position="817"/>
    </location>
</feature>
<dbReference type="InterPro" id="IPR003594">
    <property type="entry name" value="HATPase_dom"/>
</dbReference>
<dbReference type="PROSITE" id="PS50110">
    <property type="entry name" value="RESPONSE_REGULATORY"/>
    <property type="match status" value="1"/>
</dbReference>
<evidence type="ECO:0000256" key="1">
    <source>
        <dbReference type="ARBA" id="ARBA00000085"/>
    </source>
</evidence>
<dbReference type="Proteomes" id="UP000325255">
    <property type="component" value="Unassembled WGS sequence"/>
</dbReference>
<keyword evidence="10" id="KW-1185">Reference proteome</keyword>
<dbReference type="Gene3D" id="3.30.565.10">
    <property type="entry name" value="Histidine kinase-like ATPase, C-terminal domain"/>
    <property type="match status" value="1"/>
</dbReference>
<dbReference type="InterPro" id="IPR005467">
    <property type="entry name" value="His_kinase_dom"/>
</dbReference>
<dbReference type="InterPro" id="IPR011006">
    <property type="entry name" value="CheY-like_superfamily"/>
</dbReference>
<dbReference type="SMART" id="SM00091">
    <property type="entry name" value="PAS"/>
    <property type="match status" value="3"/>
</dbReference>
<dbReference type="InterPro" id="IPR013655">
    <property type="entry name" value="PAS_fold_3"/>
</dbReference>
<dbReference type="InterPro" id="IPR000700">
    <property type="entry name" value="PAS-assoc_C"/>
</dbReference>
<dbReference type="Gene3D" id="2.10.70.100">
    <property type="match status" value="1"/>
</dbReference>
<sequence length="831" mass="90004">MGHRRRGEAMLQDMLPGPSTMASVTAHLGLLEALSVAIYTTDAEGRITAYNEAAVTLWGWRPPLGTTRWCGSWRLFRPDGTPMAHDDCPIAAAMREGRPLRGNEAIAERPDGTRVAFISYPAPLRDPVGRVLGMVNVLVDISGRKTTEAALAASEARLRLATECAGIGTWEEDLRTGRGQWSAESMALLGIDRANFTADDCVEPVHPADRAMVAEAWQRAVEGGEHFDLTFRSARPAGDGSERWLLARGRAERDAAGVPVRAAGVLFDVTARHRVEAALRESEARFRASQELSPVAFAILRAVRAEQGAVADFEFEYANPACLGMLRAGGRQLQGRRLLSWLPDSREHPLLFPRFVRMLTEGRGGGEVELHYNAAGISGWFRTGAVAIDAERIAVSAEDITQRKETREALARSHAELERLVEERTTALLRESEERRYAEKAMRQSENLAALGQLAGGVAHDFNNILQIVENCTTLLDCELEGDVGAREYTEMIFGAAERGNAITRRLLAFAHRGDLRRERIDPVTLLGDVRHVLAHTLASPVVVHFEIRPNLPALLADRGQLETVLINLAVNARDAMPEGGTLTFVATVEEIQAGQAHLMGLDPGPYVRLTLRDTGVGMDETTLTRACEPFFTTKQRGHGTGLGLSMARGFAEQSGGALLIESAPGQGTIVTLWLPRADRAPEQASPRPGGMKVLGAARRVLFVDDEGAIRRTVGTSLQKAGFVAHLAEGGWEALALLDAGETVDVMVTDLVMPGMSGIGLIHQAQVRRPGLPAILLTGYVGEDVQQAMRSETGVRFALLRKPISVPELIDRISEVLAGDPAALPEPRPGG</sequence>
<feature type="domain" description="PAC" evidence="8">
    <location>
        <begin position="101"/>
        <end position="153"/>
    </location>
</feature>
<dbReference type="Pfam" id="PF02518">
    <property type="entry name" value="HATPase_c"/>
    <property type="match status" value="1"/>
</dbReference>
<dbReference type="InterPro" id="IPR036890">
    <property type="entry name" value="HATPase_C_sf"/>
</dbReference>
<dbReference type="InterPro" id="IPR000014">
    <property type="entry name" value="PAS"/>
</dbReference>
<dbReference type="Pfam" id="PF00072">
    <property type="entry name" value="Response_reg"/>
    <property type="match status" value="1"/>
</dbReference>
<dbReference type="PROSITE" id="PS50109">
    <property type="entry name" value="HIS_KIN"/>
    <property type="match status" value="1"/>
</dbReference>
<gene>
    <name evidence="9" type="ORF">F1189_25430</name>
</gene>
<dbReference type="SUPFAM" id="SSF55874">
    <property type="entry name" value="ATPase domain of HSP90 chaperone/DNA topoisomerase II/histidine kinase"/>
    <property type="match status" value="1"/>
</dbReference>
<dbReference type="Pfam" id="PF08447">
    <property type="entry name" value="PAS_3"/>
    <property type="match status" value="1"/>
</dbReference>
<dbReference type="PANTHER" id="PTHR43065">
    <property type="entry name" value="SENSOR HISTIDINE KINASE"/>
    <property type="match status" value="1"/>
</dbReference>
<dbReference type="PRINTS" id="PR00344">
    <property type="entry name" value="BCTRLSENSOR"/>
</dbReference>
<keyword evidence="3 4" id="KW-0597">Phosphoprotein</keyword>
<protein>
    <recommendedName>
        <fullName evidence="2">histidine kinase</fullName>
        <ecNumber evidence="2">2.7.13.3</ecNumber>
    </recommendedName>
</protein>
<evidence type="ECO:0000256" key="3">
    <source>
        <dbReference type="ARBA" id="ARBA00022553"/>
    </source>
</evidence>
<dbReference type="SUPFAM" id="SSF55785">
    <property type="entry name" value="PYP-like sensor domain (PAS domain)"/>
    <property type="match status" value="3"/>
</dbReference>
<dbReference type="Gene3D" id="1.10.287.130">
    <property type="match status" value="1"/>
</dbReference>
<dbReference type="GO" id="GO:0000155">
    <property type="term" value="F:phosphorelay sensor kinase activity"/>
    <property type="evidence" value="ECO:0007669"/>
    <property type="project" value="InterPro"/>
</dbReference>
<dbReference type="CDD" id="cd00082">
    <property type="entry name" value="HisKA"/>
    <property type="match status" value="1"/>
</dbReference>
<dbReference type="Gene3D" id="3.40.50.2300">
    <property type="match status" value="1"/>
</dbReference>
<accession>A0A5M6IMK0</accession>
<dbReference type="EC" id="2.7.13.3" evidence="2"/>
<dbReference type="InterPro" id="IPR001789">
    <property type="entry name" value="Sig_transdc_resp-reg_receiver"/>
</dbReference>
<dbReference type="SMART" id="SM00387">
    <property type="entry name" value="HATPase_c"/>
    <property type="match status" value="1"/>
</dbReference>
<dbReference type="SMART" id="SM00448">
    <property type="entry name" value="REC"/>
    <property type="match status" value="1"/>
</dbReference>
<comment type="catalytic activity">
    <reaction evidence="1">
        <text>ATP + protein L-histidine = ADP + protein N-phospho-L-histidine.</text>
        <dbReference type="EC" id="2.7.13.3"/>
    </reaction>
</comment>
<name>A0A5M6IMK0_9PROT</name>
<proteinExistence type="predicted"/>
<evidence type="ECO:0000259" key="8">
    <source>
        <dbReference type="PROSITE" id="PS50113"/>
    </source>
</evidence>
<comment type="caution">
    <text evidence="9">The sequence shown here is derived from an EMBL/GenBank/DDBJ whole genome shotgun (WGS) entry which is preliminary data.</text>
</comment>
<feature type="modified residue" description="4-aspartylphosphate" evidence="4">
    <location>
        <position position="750"/>
    </location>
</feature>
<feature type="domain" description="PAS" evidence="7">
    <location>
        <begin position="30"/>
        <end position="62"/>
    </location>
</feature>
<dbReference type="InterPro" id="IPR003661">
    <property type="entry name" value="HisK_dim/P_dom"/>
</dbReference>
<dbReference type="Pfam" id="PF08448">
    <property type="entry name" value="PAS_4"/>
    <property type="match status" value="1"/>
</dbReference>
<dbReference type="AlphaFoldDB" id="A0A5M6IMK0"/>
<feature type="domain" description="Histidine kinase" evidence="5">
    <location>
        <begin position="457"/>
        <end position="679"/>
    </location>
</feature>
<dbReference type="CDD" id="cd00130">
    <property type="entry name" value="PAS"/>
    <property type="match status" value="2"/>
</dbReference>
<organism evidence="9 10">
    <name type="scientific">Rhodovastum atsumiense</name>
    <dbReference type="NCBI Taxonomy" id="504468"/>
    <lineage>
        <taxon>Bacteria</taxon>
        <taxon>Pseudomonadati</taxon>
        <taxon>Pseudomonadota</taxon>
        <taxon>Alphaproteobacteria</taxon>
        <taxon>Acetobacterales</taxon>
        <taxon>Acetobacteraceae</taxon>
        <taxon>Rhodovastum</taxon>
    </lineage>
</organism>
<feature type="domain" description="PAC" evidence="8">
    <location>
        <begin position="227"/>
        <end position="281"/>
    </location>
</feature>
<dbReference type="InterPro" id="IPR004358">
    <property type="entry name" value="Sig_transdc_His_kin-like_C"/>
</dbReference>
<evidence type="ECO:0000256" key="2">
    <source>
        <dbReference type="ARBA" id="ARBA00012438"/>
    </source>
</evidence>
<evidence type="ECO:0000256" key="4">
    <source>
        <dbReference type="PROSITE-ProRule" id="PRU00169"/>
    </source>
</evidence>
<dbReference type="PANTHER" id="PTHR43065:SF49">
    <property type="entry name" value="HISTIDINE KINASE"/>
    <property type="match status" value="1"/>
</dbReference>
<dbReference type="PROSITE" id="PS50113">
    <property type="entry name" value="PAC"/>
    <property type="match status" value="2"/>
</dbReference>
<dbReference type="NCBIfam" id="TIGR00229">
    <property type="entry name" value="sensory_box"/>
    <property type="match status" value="2"/>
</dbReference>
<dbReference type="InterPro" id="IPR036097">
    <property type="entry name" value="HisK_dim/P_sf"/>
</dbReference>
<evidence type="ECO:0000259" key="5">
    <source>
        <dbReference type="PROSITE" id="PS50109"/>
    </source>
</evidence>
<evidence type="ECO:0000259" key="6">
    <source>
        <dbReference type="PROSITE" id="PS50110"/>
    </source>
</evidence>
<evidence type="ECO:0000313" key="10">
    <source>
        <dbReference type="Proteomes" id="UP000325255"/>
    </source>
</evidence>